<name>A0A1Z5KP90_FISSO</name>
<proteinExistence type="predicted"/>
<dbReference type="AlphaFoldDB" id="A0A1Z5KP90"/>
<dbReference type="InterPro" id="IPR008928">
    <property type="entry name" value="6-hairpin_glycosidase_sf"/>
</dbReference>
<accession>A0A1Z5KP90</accession>
<dbReference type="OrthoDB" id="7771656at2759"/>
<keyword evidence="1" id="KW-1133">Transmembrane helix</keyword>
<keyword evidence="1" id="KW-0812">Transmembrane</keyword>
<protein>
    <submittedName>
        <fullName evidence="2">Uncharacterized protein</fullName>
    </submittedName>
</protein>
<dbReference type="InterPro" id="IPR008313">
    <property type="entry name" value="GH125"/>
</dbReference>
<dbReference type="PANTHER" id="PTHR31047">
    <property type="entry name" value="MEIOTICALLY UP-REGULATED GENE 157 PROTEIN"/>
    <property type="match status" value="1"/>
</dbReference>
<dbReference type="InterPro" id="IPR012341">
    <property type="entry name" value="6hp_glycosidase-like_sf"/>
</dbReference>
<dbReference type="Gene3D" id="1.50.10.10">
    <property type="match status" value="1"/>
</dbReference>
<evidence type="ECO:0000313" key="3">
    <source>
        <dbReference type="Proteomes" id="UP000198406"/>
    </source>
</evidence>
<dbReference type="EMBL" id="BDSP01000266">
    <property type="protein sequence ID" value="GAX28133.1"/>
    <property type="molecule type" value="Genomic_DNA"/>
</dbReference>
<feature type="transmembrane region" description="Helical" evidence="1">
    <location>
        <begin position="21"/>
        <end position="44"/>
    </location>
</feature>
<organism evidence="2 3">
    <name type="scientific">Fistulifera solaris</name>
    <name type="common">Oleaginous diatom</name>
    <dbReference type="NCBI Taxonomy" id="1519565"/>
    <lineage>
        <taxon>Eukaryota</taxon>
        <taxon>Sar</taxon>
        <taxon>Stramenopiles</taxon>
        <taxon>Ochrophyta</taxon>
        <taxon>Bacillariophyta</taxon>
        <taxon>Bacillariophyceae</taxon>
        <taxon>Bacillariophycidae</taxon>
        <taxon>Naviculales</taxon>
        <taxon>Naviculaceae</taxon>
        <taxon>Fistulifera</taxon>
    </lineage>
</organism>
<dbReference type="InParanoid" id="A0A1Z5KP90"/>
<keyword evidence="1" id="KW-0472">Membrane</keyword>
<dbReference type="GO" id="GO:0005975">
    <property type="term" value="P:carbohydrate metabolic process"/>
    <property type="evidence" value="ECO:0007669"/>
    <property type="project" value="InterPro"/>
</dbReference>
<keyword evidence="3" id="KW-1185">Reference proteome</keyword>
<dbReference type="Pfam" id="PF06824">
    <property type="entry name" value="Glyco_hydro_125"/>
    <property type="match status" value="1"/>
</dbReference>
<sequence>MKRLWRNQERKRRDRSGCMTLALIACGGFLVFWMFLFIVLMRVVHDNAAHLEHSRIALSERLQLRAKQKKKKQKVVGVVVKNASKILKTTPLGYAARTDQKPSFLFGLPTDVATEHQYRYQSNGIFWEVNHDPLYESYYEIVIESAETQVKDFQLLSDVQLYHQNFTKQMKQIGIRVGNVFVPDPVRQYQKRVSKRLRQAGLGTLADIFDNTYAFALEQTTFPLSDGTTFVTTGDTALMGLRDSSAQVHPYMPLLSQSHYLLRLVEGLLRRQSLFLQADPYAASFRLFLDHDFTGRRKLTDSDYAYGQTIHVAKHNFELDNLAYHLRLSYKLFQFYQQNNRPMLALDSNWIRGVDLILQTIMREQNHAESPYRHPELKGDEKGQPVCQGDGLVWTGFRPSGDPTELGYLIPVNQMMVVSLRQTTEIFRSMKDDIRAQQCEELADSIDKGIHTHGVIEHEVYGKLYAYEVDACGGSKIMDEAIVPSLLSLDYMEYFSPQQDSDQLIQKNTRKFILSKNNPNFHSSEGPDGCINEWIGSPHTAESSISHWAVIMRAMTAESDAELRQALSTLARTAANDLMDESVLSNDPASLSKISLVLSNSLFAELIASKLEDIIKVYRNETLNSC</sequence>
<dbReference type="PROSITE" id="PS51257">
    <property type="entry name" value="PROKAR_LIPOPROTEIN"/>
    <property type="match status" value="1"/>
</dbReference>
<gene>
    <name evidence="2" type="ORF">FisN_6Lh050</name>
</gene>
<evidence type="ECO:0000313" key="2">
    <source>
        <dbReference type="EMBL" id="GAX28133.1"/>
    </source>
</evidence>
<dbReference type="SMART" id="SM01149">
    <property type="entry name" value="DUF1237"/>
    <property type="match status" value="1"/>
</dbReference>
<evidence type="ECO:0000256" key="1">
    <source>
        <dbReference type="SAM" id="Phobius"/>
    </source>
</evidence>
<reference evidence="2 3" key="1">
    <citation type="journal article" date="2015" name="Plant Cell">
        <title>Oil accumulation by the oleaginous diatom Fistulifera solaris as revealed by the genome and transcriptome.</title>
        <authorList>
            <person name="Tanaka T."/>
            <person name="Maeda Y."/>
            <person name="Veluchamy A."/>
            <person name="Tanaka M."/>
            <person name="Abida H."/>
            <person name="Marechal E."/>
            <person name="Bowler C."/>
            <person name="Muto M."/>
            <person name="Sunaga Y."/>
            <person name="Tanaka M."/>
            <person name="Yoshino T."/>
            <person name="Taniguchi T."/>
            <person name="Fukuda Y."/>
            <person name="Nemoto M."/>
            <person name="Matsumoto M."/>
            <person name="Wong P.S."/>
            <person name="Aburatani S."/>
            <person name="Fujibuchi W."/>
        </authorList>
    </citation>
    <scope>NUCLEOTIDE SEQUENCE [LARGE SCALE GENOMIC DNA]</scope>
    <source>
        <strain evidence="2 3">JPCC DA0580</strain>
    </source>
</reference>
<comment type="caution">
    <text evidence="2">The sequence shown here is derived from an EMBL/GenBank/DDBJ whole genome shotgun (WGS) entry which is preliminary data.</text>
</comment>
<dbReference type="SUPFAM" id="SSF48208">
    <property type="entry name" value="Six-hairpin glycosidases"/>
    <property type="match status" value="1"/>
</dbReference>
<dbReference type="PANTHER" id="PTHR31047:SF0">
    <property type="entry name" value="MEIOTICALLY UP-REGULATED GENE 157 PROTEIN"/>
    <property type="match status" value="1"/>
</dbReference>
<dbReference type="Proteomes" id="UP000198406">
    <property type="component" value="Unassembled WGS sequence"/>
</dbReference>